<dbReference type="STRING" id="224999.GCA_001485475_01122"/>
<dbReference type="PANTHER" id="PTHR38445">
    <property type="entry name" value="HTH-TYPE TRANSCRIPTIONAL REPRESSOR YTRA"/>
    <property type="match status" value="1"/>
</dbReference>
<dbReference type="SMART" id="SM00345">
    <property type="entry name" value="HTH_GNTR"/>
    <property type="match status" value="1"/>
</dbReference>
<proteinExistence type="predicted"/>
<reference evidence="5" key="1">
    <citation type="journal article" date="2016" name="Genome Announc.">
        <title>Draft Genome Sequence of the Syntrophic Lactate-Degrading Bacterium Tepidanaerobacter syntrophicus JLT.</title>
        <authorList>
            <person name="Matsuura N."/>
            <person name="Ohashi A."/>
            <person name="Tourlousse D.M."/>
            <person name="Sekiguchi Y."/>
        </authorList>
    </citation>
    <scope>NUCLEOTIDE SEQUENCE [LARGE SCALE GENOMIC DNA]</scope>
    <source>
        <strain evidence="5">JL</strain>
    </source>
</reference>
<evidence type="ECO:0000313" key="6">
    <source>
        <dbReference type="Proteomes" id="UP000062160"/>
    </source>
</evidence>
<feature type="domain" description="HTH gntR-type" evidence="4">
    <location>
        <begin position="10"/>
        <end position="78"/>
    </location>
</feature>
<sequence>MIYIDVTSSTPIYAQIVNNIKEGILKGLFEPGEKLPSIRDMAKMMTLNPNTVQKAYKELEREGVIVTIQGKGTFISKEYKPKKDSSKMEELKKTFRKGIIEALYMGFSKEELMAFIQGLAEEMEERA</sequence>
<evidence type="ECO:0000256" key="1">
    <source>
        <dbReference type="ARBA" id="ARBA00023015"/>
    </source>
</evidence>
<dbReference type="GO" id="GO:0003700">
    <property type="term" value="F:DNA-binding transcription factor activity"/>
    <property type="evidence" value="ECO:0007669"/>
    <property type="project" value="InterPro"/>
</dbReference>
<evidence type="ECO:0000256" key="3">
    <source>
        <dbReference type="ARBA" id="ARBA00023163"/>
    </source>
</evidence>
<evidence type="ECO:0000259" key="4">
    <source>
        <dbReference type="PROSITE" id="PS50949"/>
    </source>
</evidence>
<dbReference type="PANTHER" id="PTHR38445:SF9">
    <property type="entry name" value="HTH-TYPE TRANSCRIPTIONAL REPRESSOR YTRA"/>
    <property type="match status" value="1"/>
</dbReference>
<organism evidence="5">
    <name type="scientific">Tepidanaerobacter syntrophicus</name>
    <dbReference type="NCBI Taxonomy" id="224999"/>
    <lineage>
        <taxon>Bacteria</taxon>
        <taxon>Bacillati</taxon>
        <taxon>Bacillota</taxon>
        <taxon>Clostridia</taxon>
        <taxon>Thermosediminibacterales</taxon>
        <taxon>Tepidanaerobacteraceae</taxon>
        <taxon>Tepidanaerobacter</taxon>
    </lineage>
</organism>
<dbReference type="CDD" id="cd07377">
    <property type="entry name" value="WHTH_GntR"/>
    <property type="match status" value="1"/>
</dbReference>
<dbReference type="RefSeq" id="WP_059032523.1">
    <property type="nucleotide sequence ID" value="NZ_BSDN01000002.1"/>
</dbReference>
<dbReference type="Gene3D" id="1.10.10.10">
    <property type="entry name" value="Winged helix-like DNA-binding domain superfamily/Winged helix DNA-binding domain"/>
    <property type="match status" value="1"/>
</dbReference>
<keyword evidence="1" id="KW-0805">Transcription regulation</keyword>
<name>A0A0U9HLA9_9FIRM</name>
<dbReference type="InterPro" id="IPR000524">
    <property type="entry name" value="Tscrpt_reg_HTH_GntR"/>
</dbReference>
<protein>
    <submittedName>
        <fullName evidence="5">GntR family transcriptional regulator</fullName>
    </submittedName>
</protein>
<dbReference type="OrthoDB" id="9801546at2"/>
<dbReference type="InterPro" id="IPR036388">
    <property type="entry name" value="WH-like_DNA-bd_sf"/>
</dbReference>
<dbReference type="EMBL" id="DF977001">
    <property type="protein sequence ID" value="GAQ25107.1"/>
    <property type="molecule type" value="Genomic_DNA"/>
</dbReference>
<keyword evidence="3" id="KW-0804">Transcription</keyword>
<dbReference type="Pfam" id="PF00392">
    <property type="entry name" value="GntR"/>
    <property type="match status" value="1"/>
</dbReference>
<evidence type="ECO:0000256" key="2">
    <source>
        <dbReference type="ARBA" id="ARBA00023125"/>
    </source>
</evidence>
<dbReference type="GO" id="GO:0003677">
    <property type="term" value="F:DNA binding"/>
    <property type="evidence" value="ECO:0007669"/>
    <property type="project" value="UniProtKB-KW"/>
</dbReference>
<gene>
    <name evidence="5" type="ORF">TSYNT_7125</name>
</gene>
<dbReference type="PROSITE" id="PS50949">
    <property type="entry name" value="HTH_GNTR"/>
    <property type="match status" value="1"/>
</dbReference>
<keyword evidence="6" id="KW-1185">Reference proteome</keyword>
<dbReference type="AlphaFoldDB" id="A0A0U9HLA9"/>
<evidence type="ECO:0000313" key="5">
    <source>
        <dbReference type="EMBL" id="GAQ25107.1"/>
    </source>
</evidence>
<keyword evidence="2" id="KW-0238">DNA-binding</keyword>
<accession>A0A0U9HLA9</accession>
<dbReference type="SUPFAM" id="SSF46785">
    <property type="entry name" value="Winged helix' DNA-binding domain"/>
    <property type="match status" value="1"/>
</dbReference>
<dbReference type="InterPro" id="IPR036390">
    <property type="entry name" value="WH_DNA-bd_sf"/>
</dbReference>
<dbReference type="Proteomes" id="UP000062160">
    <property type="component" value="Unassembled WGS sequence"/>
</dbReference>